<name>L0A266_DEIPD</name>
<dbReference type="HOGENOM" id="CLU_1624419_0_0_0"/>
<gene>
    <name evidence="1" type="ordered locus">Deipe_1748</name>
</gene>
<evidence type="ECO:0000313" key="1">
    <source>
        <dbReference type="EMBL" id="AFZ67267.1"/>
    </source>
</evidence>
<dbReference type="RefSeq" id="WP_015235572.1">
    <property type="nucleotide sequence ID" value="NC_019793.1"/>
</dbReference>
<dbReference type="KEGG" id="dpd:Deipe_1748"/>
<proteinExistence type="predicted"/>
<dbReference type="PATRIC" id="fig|937777.3.peg.1750"/>
<dbReference type="STRING" id="937777.Deipe_1748"/>
<dbReference type="Proteomes" id="UP000010467">
    <property type="component" value="Chromosome"/>
</dbReference>
<dbReference type="EMBL" id="CP003382">
    <property type="protein sequence ID" value="AFZ67267.1"/>
    <property type="molecule type" value="Genomic_DNA"/>
</dbReference>
<keyword evidence="2" id="KW-1185">Reference proteome</keyword>
<accession>L0A266</accession>
<reference evidence="2" key="1">
    <citation type="submission" date="2012-03" db="EMBL/GenBank/DDBJ databases">
        <title>Complete sequence of chromosome of Deinococcus peraridilitoris DSM 19664.</title>
        <authorList>
            <person name="Lucas S."/>
            <person name="Copeland A."/>
            <person name="Lapidus A."/>
            <person name="Glavina del Rio T."/>
            <person name="Dalin E."/>
            <person name="Tice H."/>
            <person name="Bruce D."/>
            <person name="Goodwin L."/>
            <person name="Pitluck S."/>
            <person name="Peters L."/>
            <person name="Mikhailova N."/>
            <person name="Lu M."/>
            <person name="Kyrpides N."/>
            <person name="Mavromatis K."/>
            <person name="Ivanova N."/>
            <person name="Brettin T."/>
            <person name="Detter J.C."/>
            <person name="Han C."/>
            <person name="Larimer F."/>
            <person name="Land M."/>
            <person name="Hauser L."/>
            <person name="Markowitz V."/>
            <person name="Cheng J.-F."/>
            <person name="Hugenholtz P."/>
            <person name="Woyke T."/>
            <person name="Wu D."/>
            <person name="Pukall R."/>
            <person name="Steenblock K."/>
            <person name="Brambilla E."/>
            <person name="Klenk H.-P."/>
            <person name="Eisen J.A."/>
        </authorList>
    </citation>
    <scope>NUCLEOTIDE SEQUENCE [LARGE SCALE GENOMIC DNA]</scope>
    <source>
        <strain evidence="2">DSM 19664 / LMG 22246 / CIP 109416 / KR-200</strain>
    </source>
</reference>
<dbReference type="AlphaFoldDB" id="L0A266"/>
<evidence type="ECO:0000313" key="2">
    <source>
        <dbReference type="Proteomes" id="UP000010467"/>
    </source>
</evidence>
<sequence length="163" mass="17329">MSPERVWSDLYGCPRALWSGLPGGHTWLVVAPPRLVGQVAGALDALRFKGAVYLLVTEDLTPLESALREVSPRGAVVVGETLSGGPSLQLPPRTVLQPGFSYQEGGDLPEWTSALRLDAARGACPPASACARQGVPVVSADVKDLARTLQMWWAQTPHSLAHV</sequence>
<protein>
    <submittedName>
        <fullName evidence="1">Uncharacterized protein</fullName>
    </submittedName>
</protein>
<organism evidence="1 2">
    <name type="scientific">Deinococcus peraridilitoris (strain DSM 19664 / LMG 22246 / CIP 109416 / KR-200)</name>
    <dbReference type="NCBI Taxonomy" id="937777"/>
    <lineage>
        <taxon>Bacteria</taxon>
        <taxon>Thermotogati</taxon>
        <taxon>Deinococcota</taxon>
        <taxon>Deinococci</taxon>
        <taxon>Deinococcales</taxon>
        <taxon>Deinococcaceae</taxon>
        <taxon>Deinococcus</taxon>
    </lineage>
</organism>